<dbReference type="PANTHER" id="PTHR12049:SF7">
    <property type="entry name" value="PROTEIN ARGININE METHYLTRANSFERASE NDUFAF7, MITOCHONDRIAL"/>
    <property type="match status" value="1"/>
</dbReference>
<dbReference type="InterPro" id="IPR003788">
    <property type="entry name" value="NDUFAF7"/>
</dbReference>
<name>A0AAW9DP45_ACIAO</name>
<keyword evidence="1 3" id="KW-0489">Methyltransferase</keyword>
<dbReference type="Pfam" id="PF02636">
    <property type="entry name" value="Methyltransf_28"/>
    <property type="match status" value="1"/>
</dbReference>
<dbReference type="GO" id="GO:0032259">
    <property type="term" value="P:methylation"/>
    <property type="evidence" value="ECO:0007669"/>
    <property type="project" value="UniProtKB-KW"/>
</dbReference>
<comment type="caution">
    <text evidence="3">The sequence shown here is derived from an EMBL/GenBank/DDBJ whole genome shotgun (WGS) entry which is preliminary data.</text>
</comment>
<keyword evidence="2 3" id="KW-0808">Transferase</keyword>
<accession>A0AAW9DP45</accession>
<gene>
    <name evidence="3" type="ORF">SIL87_08760</name>
</gene>
<dbReference type="GO" id="GO:0035243">
    <property type="term" value="F:protein-arginine omega-N symmetric methyltransferase activity"/>
    <property type="evidence" value="ECO:0007669"/>
    <property type="project" value="TreeGrafter"/>
</dbReference>
<keyword evidence="4" id="KW-1185">Reference proteome</keyword>
<evidence type="ECO:0000313" key="3">
    <source>
        <dbReference type="EMBL" id="MDX5930851.1"/>
    </source>
</evidence>
<sequence>MARANALYYANHDPFDDFVTSPEISQVFGEILGLWAGQVWTMLGAPSHAILVEAGPGRGTLLIDALAILDRALPAFSSAISLHLIETSPRLAAALQTKLPGAQIHRSFDDIPGGPLILLANEFLDALPIRQFVRRETGWVERYVANGAFVEYMAEIDLPPHPVGTVLERNEAAAVFVNGVAGHIMRHGGAALFIDYGPSRSAPGDTLQAIRHGQSAPPLIDPGTADLTAHVDFEALGIGAAGTGCVVAGPIAQGAFLASLGIHERTAQLGRYGSPDDAFRLLAATQRLTAPEAMGSLFKAFSFRHPSLPALPGFSQ</sequence>
<organism evidence="3 4">
    <name type="scientific">Acidiphilium acidophilum</name>
    <name type="common">Thiobacillus acidophilus</name>
    <dbReference type="NCBI Taxonomy" id="76588"/>
    <lineage>
        <taxon>Bacteria</taxon>
        <taxon>Pseudomonadati</taxon>
        <taxon>Pseudomonadota</taxon>
        <taxon>Alphaproteobacteria</taxon>
        <taxon>Acetobacterales</taxon>
        <taxon>Acidocellaceae</taxon>
        <taxon>Acidiphilium</taxon>
    </lineage>
</organism>
<dbReference type="Gene3D" id="3.40.50.12710">
    <property type="match status" value="1"/>
</dbReference>
<dbReference type="PANTHER" id="PTHR12049">
    <property type="entry name" value="PROTEIN ARGININE METHYLTRANSFERASE NDUFAF7, MITOCHONDRIAL"/>
    <property type="match status" value="1"/>
</dbReference>
<dbReference type="SUPFAM" id="SSF53335">
    <property type="entry name" value="S-adenosyl-L-methionine-dependent methyltransferases"/>
    <property type="match status" value="1"/>
</dbReference>
<dbReference type="AlphaFoldDB" id="A0AAW9DP45"/>
<dbReference type="Proteomes" id="UP001279553">
    <property type="component" value="Unassembled WGS sequence"/>
</dbReference>
<protein>
    <submittedName>
        <fullName evidence="3">SAM-dependent methyltransferase</fullName>
        <ecNumber evidence="3">2.1.1.-</ecNumber>
    </submittedName>
</protein>
<dbReference type="InterPro" id="IPR038375">
    <property type="entry name" value="NDUFAF7_sf"/>
</dbReference>
<reference evidence="3 4" key="1">
    <citation type="submission" date="2023-11" db="EMBL/GenBank/DDBJ databases">
        <title>MicrobeMod: A computational toolkit for identifying prokaryotic methylation and restriction-modification with nanopore sequencing.</title>
        <authorList>
            <person name="Crits-Christoph A."/>
            <person name="Kang S.C."/>
            <person name="Lee H."/>
            <person name="Ostrov N."/>
        </authorList>
    </citation>
    <scope>NUCLEOTIDE SEQUENCE [LARGE SCALE GENOMIC DNA]</scope>
    <source>
        <strain evidence="3 4">DSMZ 700</strain>
    </source>
</reference>
<dbReference type="EMBL" id="JAWXYB010000018">
    <property type="protein sequence ID" value="MDX5930851.1"/>
    <property type="molecule type" value="Genomic_DNA"/>
</dbReference>
<dbReference type="InterPro" id="IPR029063">
    <property type="entry name" value="SAM-dependent_MTases_sf"/>
</dbReference>
<dbReference type="RefSeq" id="WP_319613776.1">
    <property type="nucleotide sequence ID" value="NZ_JAWXYB010000018.1"/>
</dbReference>
<evidence type="ECO:0000256" key="1">
    <source>
        <dbReference type="ARBA" id="ARBA00022603"/>
    </source>
</evidence>
<proteinExistence type="predicted"/>
<evidence type="ECO:0000313" key="4">
    <source>
        <dbReference type="Proteomes" id="UP001279553"/>
    </source>
</evidence>
<evidence type="ECO:0000256" key="2">
    <source>
        <dbReference type="ARBA" id="ARBA00022679"/>
    </source>
</evidence>
<dbReference type="EC" id="2.1.1.-" evidence="3"/>